<evidence type="ECO:0000313" key="2">
    <source>
        <dbReference type="Proteomes" id="UP000050471"/>
    </source>
</evidence>
<dbReference type="EMBL" id="LKBA01000008">
    <property type="protein sequence ID" value="KPN62972.1"/>
    <property type="molecule type" value="Genomic_DNA"/>
</dbReference>
<comment type="caution">
    <text evidence="1">The sequence shown here is derived from an EMBL/GenBank/DDBJ whole genome shotgun (WGS) entry which is preliminary data.</text>
</comment>
<sequence>MKRDMDLIRNLLLEIEANENINGHFTITDRDFGVPDEDLRKVQYHLRLLFDADYLRGVDGSTVLEVAQNASERGTYLGTDARSTILLATDPEERRAVEAMATQPMIMVERITWDGHEFIETVRDDKIWEKTKETMNTVGNFGIENVKAVASALAKGFMKKQVEKLTGVELEF</sequence>
<dbReference type="AlphaFoldDB" id="A0A0P7JP16"/>
<dbReference type="InterPro" id="IPR019650">
    <property type="entry name" value="DUF2513"/>
</dbReference>
<dbReference type="Proteomes" id="UP000050471">
    <property type="component" value="Unassembled WGS sequence"/>
</dbReference>
<evidence type="ECO:0000313" key="1">
    <source>
        <dbReference type="EMBL" id="KPN62972.1"/>
    </source>
</evidence>
<evidence type="ECO:0008006" key="3">
    <source>
        <dbReference type="Google" id="ProtNLM"/>
    </source>
</evidence>
<dbReference type="RefSeq" id="WP_040175897.1">
    <property type="nucleotide sequence ID" value="NZ_FPBS01000068.1"/>
</dbReference>
<dbReference type="OrthoDB" id="6960201at2"/>
<dbReference type="STRING" id="154981.AKJ29_02150"/>
<proteinExistence type="predicted"/>
<reference evidence="1 2" key="1">
    <citation type="submission" date="2015-09" db="EMBL/GenBank/DDBJ databases">
        <title>Draft genome sequence of Aliiroseovarius crassostreae CV919-312TSm, the causative agent of Roseovarius Oyster Disease (formerly Juvenile Oyster Disease).</title>
        <authorList>
            <person name="Kessner L."/>
            <person name="Spinard E."/>
            <person name="Nelson D."/>
        </authorList>
    </citation>
    <scope>NUCLEOTIDE SEQUENCE [LARGE SCALE GENOMIC DNA]</scope>
    <source>
        <strain evidence="1 2">CV919-312</strain>
    </source>
</reference>
<organism evidence="1 2">
    <name type="scientific">Aliiroseovarius crassostreae</name>
    <dbReference type="NCBI Taxonomy" id="154981"/>
    <lineage>
        <taxon>Bacteria</taxon>
        <taxon>Pseudomonadati</taxon>
        <taxon>Pseudomonadota</taxon>
        <taxon>Alphaproteobacteria</taxon>
        <taxon>Rhodobacterales</taxon>
        <taxon>Paracoccaceae</taxon>
        <taxon>Aliiroseovarius</taxon>
    </lineage>
</organism>
<gene>
    <name evidence="1" type="ORF">AKJ29_02150</name>
</gene>
<accession>A0A0P7JP16</accession>
<keyword evidence="2" id="KW-1185">Reference proteome</keyword>
<dbReference type="Pfam" id="PF10711">
    <property type="entry name" value="DUF2513"/>
    <property type="match status" value="2"/>
</dbReference>
<name>A0A0P7JP16_9RHOB</name>
<protein>
    <recommendedName>
        <fullName evidence="3">DUF2513 domain-containing protein</fullName>
    </recommendedName>
</protein>